<feature type="region of interest" description="Disordered" evidence="1">
    <location>
        <begin position="27"/>
        <end position="48"/>
    </location>
</feature>
<keyword evidence="3" id="KW-1185">Reference proteome</keyword>
<name>A0A517L9Q3_9PEZI</name>
<feature type="compositionally biased region" description="Polar residues" evidence="1">
    <location>
        <begin position="127"/>
        <end position="145"/>
    </location>
</feature>
<evidence type="ECO:0000313" key="3">
    <source>
        <dbReference type="Proteomes" id="UP000316270"/>
    </source>
</evidence>
<accession>A0A517L9Q3</accession>
<reference evidence="2 3" key="1">
    <citation type="submission" date="2019-07" db="EMBL/GenBank/DDBJ databases">
        <title>Finished genome of Venturia effusa.</title>
        <authorList>
            <person name="Young C.A."/>
            <person name="Cox M.P."/>
            <person name="Ganley A.R.D."/>
            <person name="David W.J."/>
        </authorList>
    </citation>
    <scope>NUCLEOTIDE SEQUENCE [LARGE SCALE GENOMIC DNA]</scope>
    <source>
        <strain evidence="3">albino</strain>
    </source>
</reference>
<protein>
    <recommendedName>
        <fullName evidence="4">Myb-like domain-containing protein</fullName>
    </recommendedName>
</protein>
<feature type="region of interest" description="Disordered" evidence="1">
    <location>
        <begin position="127"/>
        <end position="149"/>
    </location>
</feature>
<dbReference type="Proteomes" id="UP000316270">
    <property type="component" value="Chromosome 7"/>
</dbReference>
<feature type="region of interest" description="Disordered" evidence="1">
    <location>
        <begin position="392"/>
        <end position="494"/>
    </location>
</feature>
<dbReference type="EMBL" id="CP042191">
    <property type="protein sequence ID" value="QDS72355.1"/>
    <property type="molecule type" value="Genomic_DNA"/>
</dbReference>
<evidence type="ECO:0000256" key="1">
    <source>
        <dbReference type="SAM" id="MobiDB-lite"/>
    </source>
</evidence>
<sequence>MFAAWSSSTAQPIQSWQQGQNFTSSPFSSNFLHGGKQHPRQSTSYYSETLRGSYQSSQALETLQYQDELSELMMGDGHGSELQAFPDSFAPEAVHNPFQWNGETLWCGGTVTPSLDGSTMTNSEYAMSSLDSNAPSPQEPTSPETQPWKFHPVEPQIRRDSMNDSVSYGLPSAYPQHSNYELPTQSSNIMEGCEDQKAGPNHVPDLLSPSRVNATPTLLSDGSRPAWSISMDFEVPSQHDADPSYHRIRWLTEGAKTQTSLRSEQDKLIVEGKRRNMSYKEIKDHYKIDGAVSTLRGRYRAAVKPKNQRVRKPEWKPKDLELLAFFVNQRLGQGKVRKLKNLQPVDYLYVPWKSVVQDIANNGGSYHFGPSAAKKRFVELVAADKACEEATNSNPSLAMLEMGPNRSPDPVLDEDHSSGNSSLPYALRSRSNQGTSSANDSQTTLQFFSFPMSNDNKNYRSTSQGCLSPRSNHELPYQQPRPNPPFMAVPNSAS</sequence>
<gene>
    <name evidence="2" type="ORF">FKW77_008083</name>
</gene>
<evidence type="ECO:0000313" key="2">
    <source>
        <dbReference type="EMBL" id="QDS72355.1"/>
    </source>
</evidence>
<organism evidence="2 3">
    <name type="scientific">Venturia effusa</name>
    <dbReference type="NCBI Taxonomy" id="50376"/>
    <lineage>
        <taxon>Eukaryota</taxon>
        <taxon>Fungi</taxon>
        <taxon>Dikarya</taxon>
        <taxon>Ascomycota</taxon>
        <taxon>Pezizomycotina</taxon>
        <taxon>Dothideomycetes</taxon>
        <taxon>Pleosporomycetidae</taxon>
        <taxon>Venturiales</taxon>
        <taxon>Venturiaceae</taxon>
        <taxon>Venturia</taxon>
    </lineage>
</organism>
<dbReference type="OrthoDB" id="3439209at2759"/>
<feature type="compositionally biased region" description="Polar residues" evidence="1">
    <location>
        <begin position="418"/>
        <end position="470"/>
    </location>
</feature>
<dbReference type="AlphaFoldDB" id="A0A517L9Q3"/>
<proteinExistence type="predicted"/>
<evidence type="ECO:0008006" key="4">
    <source>
        <dbReference type="Google" id="ProtNLM"/>
    </source>
</evidence>
<dbReference type="STRING" id="50376.A0A517L9Q3"/>